<dbReference type="AlphaFoldDB" id="A0A0W0WLX6"/>
<name>A0A0W0WLX6_9GAMM</name>
<protein>
    <submittedName>
        <fullName evidence="1">Uncharacterized protein</fullName>
    </submittedName>
</protein>
<evidence type="ECO:0000313" key="2">
    <source>
        <dbReference type="Proteomes" id="UP000054725"/>
    </source>
</evidence>
<dbReference type="EMBL" id="LNYO01000024">
    <property type="protein sequence ID" value="KTD33297.1"/>
    <property type="molecule type" value="Genomic_DNA"/>
</dbReference>
<proteinExistence type="predicted"/>
<comment type="caution">
    <text evidence="1">The sequence shown here is derived from an EMBL/GenBank/DDBJ whole genome shotgun (WGS) entry which is preliminary data.</text>
</comment>
<accession>A0A0W0WLX6</accession>
<organism evidence="1 2">
    <name type="scientific">Legionella nautarum</name>
    <dbReference type="NCBI Taxonomy" id="45070"/>
    <lineage>
        <taxon>Bacteria</taxon>
        <taxon>Pseudomonadati</taxon>
        <taxon>Pseudomonadota</taxon>
        <taxon>Gammaproteobacteria</taxon>
        <taxon>Legionellales</taxon>
        <taxon>Legionellaceae</taxon>
        <taxon>Legionella</taxon>
    </lineage>
</organism>
<reference evidence="1 2" key="1">
    <citation type="submission" date="2015-11" db="EMBL/GenBank/DDBJ databases">
        <title>Genomic analysis of 38 Legionella species identifies large and diverse effector repertoires.</title>
        <authorList>
            <person name="Burstein D."/>
            <person name="Amaro F."/>
            <person name="Zusman T."/>
            <person name="Lifshitz Z."/>
            <person name="Cohen O."/>
            <person name="Gilbert J.A."/>
            <person name="Pupko T."/>
            <person name="Shuman H.A."/>
            <person name="Segal G."/>
        </authorList>
    </citation>
    <scope>NUCLEOTIDE SEQUENCE [LARGE SCALE GENOMIC DNA]</scope>
    <source>
        <strain evidence="1 2">ATCC 49506</strain>
    </source>
</reference>
<sequence length="126" mass="13869">MYSVIDNSTLVKLGSPIRTSLVNHARFQLTKAFRRIPRPSSPLTAKASTVCASLLDHITSTTSLLRLFSLLFVIDTRSLGHILVYALSLAPIDASISKKMLAKTFLLININLLKKVLGSVTRQGQY</sequence>
<dbReference type="Proteomes" id="UP000054725">
    <property type="component" value="Unassembled WGS sequence"/>
</dbReference>
<dbReference type="PATRIC" id="fig|45070.6.peg.3106"/>
<gene>
    <name evidence="1" type="ORF">Lnau_2945</name>
</gene>
<keyword evidence="2" id="KW-1185">Reference proteome</keyword>
<evidence type="ECO:0000313" key="1">
    <source>
        <dbReference type="EMBL" id="KTD33297.1"/>
    </source>
</evidence>